<evidence type="ECO:0000256" key="2">
    <source>
        <dbReference type="ARBA" id="ARBA00022801"/>
    </source>
</evidence>
<keyword evidence="2 4" id="KW-0378">Hydrolase</keyword>
<dbReference type="EMBL" id="BAABGR010000035">
    <property type="protein sequence ID" value="GAA4519285.1"/>
    <property type="molecule type" value="Genomic_DNA"/>
</dbReference>
<dbReference type="InterPro" id="IPR051801">
    <property type="entry name" value="GH28_Enzymes"/>
</dbReference>
<reference evidence="6" key="1">
    <citation type="journal article" date="2019" name="Int. J. Syst. Evol. Microbiol.">
        <title>The Global Catalogue of Microorganisms (GCM) 10K type strain sequencing project: providing services to taxonomists for standard genome sequencing and annotation.</title>
        <authorList>
            <consortium name="The Broad Institute Genomics Platform"/>
            <consortium name="The Broad Institute Genome Sequencing Center for Infectious Disease"/>
            <person name="Wu L."/>
            <person name="Ma J."/>
        </authorList>
    </citation>
    <scope>NUCLEOTIDE SEQUENCE [LARGE SCALE GENOMIC DNA]</scope>
    <source>
        <strain evidence="6">JCM 17858</strain>
    </source>
</reference>
<dbReference type="InterPro" id="IPR006626">
    <property type="entry name" value="PbH1"/>
</dbReference>
<evidence type="ECO:0000256" key="4">
    <source>
        <dbReference type="RuleBase" id="RU361169"/>
    </source>
</evidence>
<keyword evidence="6" id="KW-1185">Reference proteome</keyword>
<protein>
    <submittedName>
        <fullName evidence="5">Glycoside hydrolase family 28 protein</fullName>
    </submittedName>
</protein>
<comment type="similarity">
    <text evidence="1 4">Belongs to the glycosyl hydrolase 28 family.</text>
</comment>
<dbReference type="Proteomes" id="UP001500394">
    <property type="component" value="Unassembled WGS sequence"/>
</dbReference>
<evidence type="ECO:0000256" key="3">
    <source>
        <dbReference type="ARBA" id="ARBA00023295"/>
    </source>
</evidence>
<dbReference type="SMART" id="SM00710">
    <property type="entry name" value="PbH1"/>
    <property type="match status" value="5"/>
</dbReference>
<name>A0ABP8R644_9SPHI</name>
<comment type="caution">
    <text evidence="5">The sequence shown here is derived from an EMBL/GenBank/DDBJ whole genome shotgun (WGS) entry which is preliminary data.</text>
</comment>
<proteinExistence type="inferred from homology"/>
<dbReference type="InterPro" id="IPR000743">
    <property type="entry name" value="Glyco_hydro_28"/>
</dbReference>
<keyword evidence="3 4" id="KW-0326">Glycosidase</keyword>
<dbReference type="PANTHER" id="PTHR31339">
    <property type="entry name" value="PECTIN LYASE-RELATED"/>
    <property type="match status" value="1"/>
</dbReference>
<dbReference type="Gene3D" id="2.160.20.10">
    <property type="entry name" value="Single-stranded right-handed beta-helix, Pectin lyase-like"/>
    <property type="match status" value="1"/>
</dbReference>
<organism evidence="5 6">
    <name type="scientific">Sphingobacterium thermophilum</name>
    <dbReference type="NCBI Taxonomy" id="768534"/>
    <lineage>
        <taxon>Bacteria</taxon>
        <taxon>Pseudomonadati</taxon>
        <taxon>Bacteroidota</taxon>
        <taxon>Sphingobacteriia</taxon>
        <taxon>Sphingobacteriales</taxon>
        <taxon>Sphingobacteriaceae</taxon>
        <taxon>Sphingobacterium</taxon>
    </lineage>
</organism>
<sequence length="432" mass="48129">MTGTIYLKSNVTLHLERGAVILGSKNPFDYPLDTLGSITWKALIYAVRQENIAITGQGMIQGGGIDNALNTLNMVQRGLIEDELKYDRVREWKRPQNIYFLACKNIVIQGITLKDPASWNQTYDQCEDLLVDGITVDSKSYWNNDGIGLVDCVNVVVRNSFFDAADDAICLKSHDATKFCDNILIENCTARSSASAFKFGTVSRGGFRNVTVRNLTVYDTYRSAITFAAVDGGFVENILVDGVRSINTGNVIYLRIGDRWSKGKKPSMKNITIKNVYAEVPAAKPDAGYSYEGPIEDLPRNISPASIVGLPNYKIQNVLLENIEMVYPGGGDPFYAYRGTKAEDLESIPEMETAYPEFSQFKELPAWGFYLRHVENITLKNITFKALKADYRPAVVADKISDSRFVDVKTVEPDAGQKQQIVIYKSPNTVIQ</sequence>
<dbReference type="InterPro" id="IPR011050">
    <property type="entry name" value="Pectin_lyase_fold/virulence"/>
</dbReference>
<dbReference type="SUPFAM" id="SSF51126">
    <property type="entry name" value="Pectin lyase-like"/>
    <property type="match status" value="1"/>
</dbReference>
<dbReference type="Pfam" id="PF00295">
    <property type="entry name" value="Glyco_hydro_28"/>
    <property type="match status" value="1"/>
</dbReference>
<accession>A0ABP8R644</accession>
<gene>
    <name evidence="5" type="ORF">GCM10023173_21970</name>
</gene>
<dbReference type="InterPro" id="IPR012334">
    <property type="entry name" value="Pectin_lyas_fold"/>
</dbReference>
<evidence type="ECO:0000256" key="1">
    <source>
        <dbReference type="ARBA" id="ARBA00008834"/>
    </source>
</evidence>
<dbReference type="GO" id="GO:0016787">
    <property type="term" value="F:hydrolase activity"/>
    <property type="evidence" value="ECO:0007669"/>
    <property type="project" value="UniProtKB-KW"/>
</dbReference>
<evidence type="ECO:0000313" key="6">
    <source>
        <dbReference type="Proteomes" id="UP001500394"/>
    </source>
</evidence>
<evidence type="ECO:0000313" key="5">
    <source>
        <dbReference type="EMBL" id="GAA4519285.1"/>
    </source>
</evidence>
<dbReference type="PANTHER" id="PTHR31339:SF9">
    <property type="entry name" value="PLASMIN AND FIBRONECTIN-BINDING PROTEIN A"/>
    <property type="match status" value="1"/>
</dbReference>